<organism evidence="2 3">
    <name type="scientific">Phytohabitans houttuyneae</name>
    <dbReference type="NCBI Taxonomy" id="1076126"/>
    <lineage>
        <taxon>Bacteria</taxon>
        <taxon>Bacillati</taxon>
        <taxon>Actinomycetota</taxon>
        <taxon>Actinomycetes</taxon>
        <taxon>Micromonosporales</taxon>
        <taxon>Micromonosporaceae</taxon>
    </lineage>
</organism>
<sequence length="92" mass="9979">MPESFTDVGVCGDAKRLLSAQALAQVGGTPQRPRYGHVAQADVGQGAERGRLGAYQIWQLLFAHGLVGAAYLGFFTISRRGSEFTWPRGGRW</sequence>
<keyword evidence="1" id="KW-0472">Membrane</keyword>
<accession>A0A6V8KGE2</accession>
<dbReference type="RefSeq" id="WP_173059946.1">
    <property type="nucleotide sequence ID" value="NZ_BAABGO010000073.1"/>
</dbReference>
<keyword evidence="1" id="KW-1133">Transmembrane helix</keyword>
<evidence type="ECO:0000256" key="1">
    <source>
        <dbReference type="SAM" id="Phobius"/>
    </source>
</evidence>
<gene>
    <name evidence="2" type="ORF">Phou_053390</name>
</gene>
<protein>
    <submittedName>
        <fullName evidence="2">Uncharacterized protein</fullName>
    </submittedName>
</protein>
<dbReference type="AlphaFoldDB" id="A0A6V8KGE2"/>
<reference evidence="2 3" key="1">
    <citation type="submission" date="2020-03" db="EMBL/GenBank/DDBJ databases">
        <title>Whole genome shotgun sequence of Phytohabitans houttuyneae NBRC 108639.</title>
        <authorList>
            <person name="Komaki H."/>
            <person name="Tamura T."/>
        </authorList>
    </citation>
    <scope>NUCLEOTIDE SEQUENCE [LARGE SCALE GENOMIC DNA]</scope>
    <source>
        <strain evidence="2 3">NBRC 108639</strain>
    </source>
</reference>
<evidence type="ECO:0000313" key="2">
    <source>
        <dbReference type="EMBL" id="GFJ81159.1"/>
    </source>
</evidence>
<name>A0A6V8KGE2_9ACTN</name>
<dbReference type="Proteomes" id="UP000482800">
    <property type="component" value="Unassembled WGS sequence"/>
</dbReference>
<comment type="caution">
    <text evidence="2">The sequence shown here is derived from an EMBL/GenBank/DDBJ whole genome shotgun (WGS) entry which is preliminary data.</text>
</comment>
<keyword evidence="3" id="KW-1185">Reference proteome</keyword>
<keyword evidence="1" id="KW-0812">Transmembrane</keyword>
<evidence type="ECO:0000313" key="3">
    <source>
        <dbReference type="Proteomes" id="UP000482800"/>
    </source>
</evidence>
<reference evidence="2 3" key="2">
    <citation type="submission" date="2020-03" db="EMBL/GenBank/DDBJ databases">
        <authorList>
            <person name="Ichikawa N."/>
            <person name="Kimura A."/>
            <person name="Kitahashi Y."/>
            <person name="Uohara A."/>
        </authorList>
    </citation>
    <scope>NUCLEOTIDE SEQUENCE [LARGE SCALE GENOMIC DNA]</scope>
    <source>
        <strain evidence="2 3">NBRC 108639</strain>
    </source>
</reference>
<proteinExistence type="predicted"/>
<dbReference type="EMBL" id="BLPF01000002">
    <property type="protein sequence ID" value="GFJ81159.1"/>
    <property type="molecule type" value="Genomic_DNA"/>
</dbReference>
<feature type="transmembrane region" description="Helical" evidence="1">
    <location>
        <begin position="57"/>
        <end position="78"/>
    </location>
</feature>